<evidence type="ECO:0000313" key="2">
    <source>
        <dbReference type="Proteomes" id="UP000000305"/>
    </source>
</evidence>
<dbReference type="KEGG" id="dpx:DAPPUDRAFT_118791"/>
<gene>
    <name evidence="1" type="ORF">DAPPUDRAFT_118791</name>
</gene>
<sequence>SGRPGLSNILNTFLKVPIYTVVRGLKMVRTYYRKTEKVPREILIGALRHLKLLDNLNLQKIAYRKVAEGFGIPKSTLFSHYQKVKDLDSIPENYLSNEVHNRQILKYKEEEELVEYLKLAMESNHSLTPSEVRKLVYSFVIGNGIKCPLMWHENHTLVVLSRQPRIAKKPAFLAQNYLFD</sequence>
<keyword evidence="2" id="KW-1185">Reference proteome</keyword>
<accession>E9HWN7</accession>
<name>E9HWN7_DAPPU</name>
<dbReference type="InParanoid" id="E9HWN7"/>
<dbReference type="eggNOG" id="ENOG502SZ8D">
    <property type="taxonomic scope" value="Eukaryota"/>
</dbReference>
<reference evidence="1 2" key="1">
    <citation type="journal article" date="2011" name="Science">
        <title>The ecoresponsive genome of Daphnia pulex.</title>
        <authorList>
            <person name="Colbourne J.K."/>
            <person name="Pfrender M.E."/>
            <person name="Gilbert D."/>
            <person name="Thomas W.K."/>
            <person name="Tucker A."/>
            <person name="Oakley T.H."/>
            <person name="Tokishita S."/>
            <person name="Aerts A."/>
            <person name="Arnold G.J."/>
            <person name="Basu M.K."/>
            <person name="Bauer D.J."/>
            <person name="Caceres C.E."/>
            <person name="Carmel L."/>
            <person name="Casola C."/>
            <person name="Choi J.H."/>
            <person name="Detter J.C."/>
            <person name="Dong Q."/>
            <person name="Dusheyko S."/>
            <person name="Eads B.D."/>
            <person name="Frohlich T."/>
            <person name="Geiler-Samerotte K.A."/>
            <person name="Gerlach D."/>
            <person name="Hatcher P."/>
            <person name="Jogdeo S."/>
            <person name="Krijgsveld J."/>
            <person name="Kriventseva E.V."/>
            <person name="Kultz D."/>
            <person name="Laforsch C."/>
            <person name="Lindquist E."/>
            <person name="Lopez J."/>
            <person name="Manak J.R."/>
            <person name="Muller J."/>
            <person name="Pangilinan J."/>
            <person name="Patwardhan R.P."/>
            <person name="Pitluck S."/>
            <person name="Pritham E.J."/>
            <person name="Rechtsteiner A."/>
            <person name="Rho M."/>
            <person name="Rogozin I.B."/>
            <person name="Sakarya O."/>
            <person name="Salamov A."/>
            <person name="Schaack S."/>
            <person name="Shapiro H."/>
            <person name="Shiga Y."/>
            <person name="Skalitzky C."/>
            <person name="Smith Z."/>
            <person name="Souvorov A."/>
            <person name="Sung W."/>
            <person name="Tang Z."/>
            <person name="Tsuchiya D."/>
            <person name="Tu H."/>
            <person name="Vos H."/>
            <person name="Wang M."/>
            <person name="Wolf Y.I."/>
            <person name="Yamagata H."/>
            <person name="Yamada T."/>
            <person name="Ye Y."/>
            <person name="Shaw J.R."/>
            <person name="Andrews J."/>
            <person name="Crease T.J."/>
            <person name="Tang H."/>
            <person name="Lucas S.M."/>
            <person name="Robertson H.M."/>
            <person name="Bork P."/>
            <person name="Koonin E.V."/>
            <person name="Zdobnov E.M."/>
            <person name="Grigoriev I.V."/>
            <person name="Lynch M."/>
            <person name="Boore J.L."/>
        </authorList>
    </citation>
    <scope>NUCLEOTIDE SEQUENCE [LARGE SCALE GENOMIC DNA]</scope>
</reference>
<organism evidence="1 2">
    <name type="scientific">Daphnia pulex</name>
    <name type="common">Water flea</name>
    <dbReference type="NCBI Taxonomy" id="6669"/>
    <lineage>
        <taxon>Eukaryota</taxon>
        <taxon>Metazoa</taxon>
        <taxon>Ecdysozoa</taxon>
        <taxon>Arthropoda</taxon>
        <taxon>Crustacea</taxon>
        <taxon>Branchiopoda</taxon>
        <taxon>Diplostraca</taxon>
        <taxon>Cladocera</taxon>
        <taxon>Anomopoda</taxon>
        <taxon>Daphniidae</taxon>
        <taxon>Daphnia</taxon>
    </lineage>
</organism>
<dbReference type="PhylomeDB" id="E9HWN7"/>
<evidence type="ECO:0000313" key="1">
    <source>
        <dbReference type="EMBL" id="EFX63845.1"/>
    </source>
</evidence>
<protein>
    <recommendedName>
        <fullName evidence="3">HTH psq-type domain-containing protein</fullName>
    </recommendedName>
</protein>
<dbReference type="HOGENOM" id="CLU_1499942_0_0_1"/>
<proteinExistence type="predicted"/>
<dbReference type="Proteomes" id="UP000000305">
    <property type="component" value="Unassembled WGS sequence"/>
</dbReference>
<dbReference type="AlphaFoldDB" id="E9HWN7"/>
<evidence type="ECO:0008006" key="3">
    <source>
        <dbReference type="Google" id="ProtNLM"/>
    </source>
</evidence>
<dbReference type="EMBL" id="GL732946">
    <property type="protein sequence ID" value="EFX63845.1"/>
    <property type="molecule type" value="Genomic_DNA"/>
</dbReference>
<feature type="non-terminal residue" evidence="1">
    <location>
        <position position="180"/>
    </location>
</feature>